<dbReference type="InterPro" id="IPR036390">
    <property type="entry name" value="WH_DNA-bd_sf"/>
</dbReference>
<dbReference type="InterPro" id="IPR050707">
    <property type="entry name" value="HTH_MetabolicPath_Reg"/>
</dbReference>
<dbReference type="Proteomes" id="UP000449969">
    <property type="component" value="Unassembled WGS sequence"/>
</dbReference>
<evidence type="ECO:0000313" key="7">
    <source>
        <dbReference type="EMBL" id="MVT71870.1"/>
    </source>
</evidence>
<comment type="caution">
    <text evidence="7">The sequence shown here is derived from an EMBL/GenBank/DDBJ whole genome shotgun (WGS) entry which is preliminary data.</text>
</comment>
<evidence type="ECO:0000313" key="8">
    <source>
        <dbReference type="Proteomes" id="UP000449969"/>
    </source>
</evidence>
<gene>
    <name evidence="7" type="ORF">GPL20_01875</name>
</gene>
<feature type="domain" description="HTH iclR-type" evidence="5">
    <location>
        <begin position="47"/>
        <end position="115"/>
    </location>
</feature>
<dbReference type="EMBL" id="WQNE01000001">
    <property type="protein sequence ID" value="MVT71870.1"/>
    <property type="molecule type" value="Genomic_DNA"/>
</dbReference>
<dbReference type="GO" id="GO:0003700">
    <property type="term" value="F:DNA-binding transcription factor activity"/>
    <property type="evidence" value="ECO:0007669"/>
    <property type="project" value="TreeGrafter"/>
</dbReference>
<dbReference type="PANTHER" id="PTHR30136">
    <property type="entry name" value="HELIX-TURN-HELIX TRANSCRIPTIONAL REGULATOR, ICLR FAMILY"/>
    <property type="match status" value="1"/>
</dbReference>
<accession>A0A844TB63</accession>
<dbReference type="InterPro" id="IPR005471">
    <property type="entry name" value="Tscrpt_reg_IclR_N"/>
</dbReference>
<evidence type="ECO:0000256" key="3">
    <source>
        <dbReference type="ARBA" id="ARBA00023163"/>
    </source>
</evidence>
<feature type="region of interest" description="Disordered" evidence="4">
    <location>
        <begin position="323"/>
        <end position="348"/>
    </location>
</feature>
<feature type="compositionally biased region" description="Gly residues" evidence="4">
    <location>
        <begin position="338"/>
        <end position="348"/>
    </location>
</feature>
<keyword evidence="8" id="KW-1185">Reference proteome</keyword>
<dbReference type="SUPFAM" id="SSF46785">
    <property type="entry name" value="Winged helix' DNA-binding domain"/>
    <property type="match status" value="1"/>
</dbReference>
<dbReference type="SUPFAM" id="SSF55781">
    <property type="entry name" value="GAF domain-like"/>
    <property type="match status" value="1"/>
</dbReference>
<organism evidence="7 8">
    <name type="scientific">Bradyrhizobium cajani</name>
    <dbReference type="NCBI Taxonomy" id="1928661"/>
    <lineage>
        <taxon>Bacteria</taxon>
        <taxon>Pseudomonadati</taxon>
        <taxon>Pseudomonadota</taxon>
        <taxon>Alphaproteobacteria</taxon>
        <taxon>Hyphomicrobiales</taxon>
        <taxon>Nitrobacteraceae</taxon>
        <taxon>Bradyrhizobium</taxon>
    </lineage>
</organism>
<dbReference type="AlphaFoldDB" id="A0A844TB63"/>
<proteinExistence type="predicted"/>
<keyword evidence="3" id="KW-0804">Transcription</keyword>
<evidence type="ECO:0000256" key="1">
    <source>
        <dbReference type="ARBA" id="ARBA00023015"/>
    </source>
</evidence>
<dbReference type="Pfam" id="PF01614">
    <property type="entry name" value="IclR_C"/>
    <property type="match status" value="1"/>
</dbReference>
<sequence>MARRKRPKCSCSIHEFVTLIGSAKMGERTGRNVRHDREGTQSRGFRVSTVQKLGSLLELFIPDAVDRNNTCSHRRLQEIARHLGWDDGTTHRFLVSLTEIGLLERSIDDRFSLGIFAVQLASVYLATDRRRGTIIETMEELGVRTRLTVEIGALHGGAMVVIASKHGSTPLMSRSMLGERVPLHATAGGKAILSQLADVEVEALCRGKLASLASNTRTTMPSLMQDIHGIRADGFARTLSEYAEGLCSVAIPLPRGCFGNCPAALACSGPAALPESGWEIAEEGLREIAACLHAGTSDGAAAADGVEAHEGTIRDMYGPALREASNGVRRARHSRTGSRGGGGESEVS</sequence>
<dbReference type="GO" id="GO:0045892">
    <property type="term" value="P:negative regulation of DNA-templated transcription"/>
    <property type="evidence" value="ECO:0007669"/>
    <property type="project" value="TreeGrafter"/>
</dbReference>
<evidence type="ECO:0000259" key="6">
    <source>
        <dbReference type="PROSITE" id="PS51078"/>
    </source>
</evidence>
<dbReference type="InterPro" id="IPR029016">
    <property type="entry name" value="GAF-like_dom_sf"/>
</dbReference>
<dbReference type="PANTHER" id="PTHR30136:SF35">
    <property type="entry name" value="HTH-TYPE TRANSCRIPTIONAL REGULATOR RV1719"/>
    <property type="match status" value="1"/>
</dbReference>
<evidence type="ECO:0000256" key="2">
    <source>
        <dbReference type="ARBA" id="ARBA00023125"/>
    </source>
</evidence>
<dbReference type="Gene3D" id="1.10.10.10">
    <property type="entry name" value="Winged helix-like DNA-binding domain superfamily/Winged helix DNA-binding domain"/>
    <property type="match status" value="1"/>
</dbReference>
<dbReference type="Pfam" id="PF09339">
    <property type="entry name" value="HTH_IclR"/>
    <property type="match status" value="1"/>
</dbReference>
<dbReference type="PROSITE" id="PS51078">
    <property type="entry name" value="ICLR_ED"/>
    <property type="match status" value="1"/>
</dbReference>
<dbReference type="PROSITE" id="PS51077">
    <property type="entry name" value="HTH_ICLR"/>
    <property type="match status" value="1"/>
</dbReference>
<dbReference type="InterPro" id="IPR014757">
    <property type="entry name" value="Tscrpt_reg_IclR_C"/>
</dbReference>
<keyword evidence="1" id="KW-0805">Transcription regulation</keyword>
<feature type="domain" description="IclR-ED" evidence="6">
    <location>
        <begin position="116"/>
        <end position="312"/>
    </location>
</feature>
<reference evidence="7 8" key="1">
    <citation type="submission" date="2019-12" db="EMBL/GenBank/DDBJ databases">
        <title>Draft genome sequences Bradyrhizobium cajani AMBPC1010, Bradyrhizobium pachyrhizi AMBPC1040 and Bradyrhizobium yuanmingense ALSPC3051, three plant growth promoting strains isolated from nodules of Cajanus cajan L. in Dominican Republic.</title>
        <authorList>
            <person name="Flores-Felix J.D."/>
            <person name="Araujo J."/>
            <person name="Diaz-Alcantara C."/>
            <person name="Gonzalez-Andres F."/>
            <person name="Velazquez E."/>
        </authorList>
    </citation>
    <scope>NUCLEOTIDE SEQUENCE [LARGE SCALE GENOMIC DNA]</scope>
    <source>
        <strain evidence="7 8">1010</strain>
    </source>
</reference>
<dbReference type="OrthoDB" id="6811967at2"/>
<evidence type="ECO:0000256" key="4">
    <source>
        <dbReference type="SAM" id="MobiDB-lite"/>
    </source>
</evidence>
<dbReference type="GO" id="GO:0003677">
    <property type="term" value="F:DNA binding"/>
    <property type="evidence" value="ECO:0007669"/>
    <property type="project" value="UniProtKB-KW"/>
</dbReference>
<keyword evidence="2" id="KW-0238">DNA-binding</keyword>
<evidence type="ECO:0000259" key="5">
    <source>
        <dbReference type="PROSITE" id="PS51077"/>
    </source>
</evidence>
<dbReference type="InterPro" id="IPR036388">
    <property type="entry name" value="WH-like_DNA-bd_sf"/>
</dbReference>
<dbReference type="Gene3D" id="3.30.450.40">
    <property type="match status" value="1"/>
</dbReference>
<protein>
    <submittedName>
        <fullName evidence="7">Helix-turn-helix domain-containing protein</fullName>
    </submittedName>
</protein>
<name>A0A844TB63_9BRAD</name>